<name>A0ABR9EGS8_9GAMM</name>
<keyword evidence="2" id="KW-1185">Reference proteome</keyword>
<organism evidence="1 2">
    <name type="scientific">Pseudoalteromonas aurantia 208</name>
    <dbReference type="NCBI Taxonomy" id="1314867"/>
    <lineage>
        <taxon>Bacteria</taxon>
        <taxon>Pseudomonadati</taxon>
        <taxon>Pseudomonadota</taxon>
        <taxon>Gammaproteobacteria</taxon>
        <taxon>Alteromonadales</taxon>
        <taxon>Pseudoalteromonadaceae</taxon>
        <taxon>Pseudoalteromonas</taxon>
    </lineage>
</organism>
<dbReference type="RefSeq" id="WP_192509348.1">
    <property type="nucleotide sequence ID" value="NZ_AQGV01000015.1"/>
</dbReference>
<gene>
    <name evidence="1" type="ORF">PAUR_b0168</name>
</gene>
<evidence type="ECO:0000313" key="2">
    <source>
        <dbReference type="Proteomes" id="UP000615755"/>
    </source>
</evidence>
<accession>A0ABR9EGS8</accession>
<dbReference type="EMBL" id="AQGV01000015">
    <property type="protein sequence ID" value="MBE0370193.1"/>
    <property type="molecule type" value="Genomic_DNA"/>
</dbReference>
<dbReference type="Pfam" id="PF11456">
    <property type="entry name" value="DUF3019"/>
    <property type="match status" value="1"/>
</dbReference>
<dbReference type="InterPro" id="IPR021559">
    <property type="entry name" value="DUF3019"/>
</dbReference>
<dbReference type="Proteomes" id="UP000615755">
    <property type="component" value="Unassembled WGS sequence"/>
</dbReference>
<proteinExistence type="predicted"/>
<sequence length="131" mass="15116">MHSSSACLFSLSLFLSFQGVTQSEFVNQVPFDIKPVTCIVHQLGEPCQMTISLQWQNPQVIDACLYQETNKLRCWKKQSAVQEKLKITLAQSMNFSLFDLHGRLLATQTVNVHATVSKRYRRKLKTDWSFF</sequence>
<evidence type="ECO:0000313" key="1">
    <source>
        <dbReference type="EMBL" id="MBE0370193.1"/>
    </source>
</evidence>
<evidence type="ECO:0008006" key="3">
    <source>
        <dbReference type="Google" id="ProtNLM"/>
    </source>
</evidence>
<protein>
    <recommendedName>
        <fullName evidence="3">DUF3019 domain-containing protein</fullName>
    </recommendedName>
</protein>
<reference evidence="1 2" key="1">
    <citation type="submission" date="2015-03" db="EMBL/GenBank/DDBJ databases">
        <title>Genome sequence of Pseudoalteromonas aurantia.</title>
        <authorList>
            <person name="Xie B.-B."/>
            <person name="Rong J.-C."/>
            <person name="Qin Q.-L."/>
            <person name="Zhang Y.-Z."/>
        </authorList>
    </citation>
    <scope>NUCLEOTIDE SEQUENCE [LARGE SCALE GENOMIC DNA]</scope>
    <source>
        <strain evidence="1 2">208</strain>
    </source>
</reference>
<comment type="caution">
    <text evidence="1">The sequence shown here is derived from an EMBL/GenBank/DDBJ whole genome shotgun (WGS) entry which is preliminary data.</text>
</comment>